<dbReference type="PANTHER" id="PTHR11685">
    <property type="entry name" value="RBR FAMILY RING FINGER AND IBR DOMAIN-CONTAINING"/>
    <property type="match status" value="1"/>
</dbReference>
<comment type="pathway">
    <text evidence="2">Protein modification; protein ubiquitination.</text>
</comment>
<dbReference type="Pfam" id="PF22605">
    <property type="entry name" value="IBR_2"/>
    <property type="match status" value="1"/>
</dbReference>
<keyword evidence="12" id="KW-1185">Reference proteome</keyword>
<evidence type="ECO:0000256" key="9">
    <source>
        <dbReference type="ARBA" id="ARBA00022833"/>
    </source>
</evidence>
<protein>
    <recommendedName>
        <fullName evidence="3">RBR-type E3 ubiquitin transferase</fullName>
        <ecNumber evidence="3">2.3.2.31</ecNumber>
    </recommendedName>
</protein>
<keyword evidence="4" id="KW-0808">Transferase</keyword>
<dbReference type="HOGENOM" id="CLU_022048_5_2_1"/>
<dbReference type="PROSITE" id="PS00518">
    <property type="entry name" value="ZF_RING_1"/>
    <property type="match status" value="1"/>
</dbReference>
<dbReference type="EC" id="2.3.2.31" evidence="3"/>
<evidence type="ECO:0000256" key="2">
    <source>
        <dbReference type="ARBA" id="ARBA00004906"/>
    </source>
</evidence>
<feature type="non-terminal residue" evidence="11">
    <location>
        <position position="192"/>
    </location>
</feature>
<evidence type="ECO:0000256" key="4">
    <source>
        <dbReference type="ARBA" id="ARBA00022679"/>
    </source>
</evidence>
<reference evidence="11 12" key="1">
    <citation type="submission" date="2014-04" db="EMBL/GenBank/DDBJ databases">
        <title>Evolutionary Origins and Diversification of the Mycorrhizal Mutualists.</title>
        <authorList>
            <consortium name="DOE Joint Genome Institute"/>
            <consortium name="Mycorrhizal Genomics Consortium"/>
            <person name="Kohler A."/>
            <person name="Kuo A."/>
            <person name="Nagy L.G."/>
            <person name="Floudas D."/>
            <person name="Copeland A."/>
            <person name="Barry K.W."/>
            <person name="Cichocki N."/>
            <person name="Veneault-Fourrey C."/>
            <person name="LaButti K."/>
            <person name="Lindquist E.A."/>
            <person name="Lipzen A."/>
            <person name="Lundell T."/>
            <person name="Morin E."/>
            <person name="Murat C."/>
            <person name="Riley R."/>
            <person name="Ohm R."/>
            <person name="Sun H."/>
            <person name="Tunlid A."/>
            <person name="Henrissat B."/>
            <person name="Grigoriev I.V."/>
            <person name="Hibbett D.S."/>
            <person name="Martin F."/>
        </authorList>
    </citation>
    <scope>NUCLEOTIDE SEQUENCE [LARGE SCALE GENOMIC DNA]</scope>
    <source>
        <strain evidence="11 12">Koide BX008</strain>
    </source>
</reference>
<dbReference type="GO" id="GO:0016567">
    <property type="term" value="P:protein ubiquitination"/>
    <property type="evidence" value="ECO:0007669"/>
    <property type="project" value="InterPro"/>
</dbReference>
<dbReference type="PROSITE" id="PS51873">
    <property type="entry name" value="TRIAD"/>
    <property type="match status" value="1"/>
</dbReference>
<dbReference type="Proteomes" id="UP000054549">
    <property type="component" value="Unassembled WGS sequence"/>
</dbReference>
<evidence type="ECO:0000256" key="1">
    <source>
        <dbReference type="ARBA" id="ARBA00001798"/>
    </source>
</evidence>
<dbReference type="Gene3D" id="1.20.120.1750">
    <property type="match status" value="1"/>
</dbReference>
<keyword evidence="6" id="KW-0677">Repeat</keyword>
<sequence length="192" mass="22191">VECYFCKEDCPISTTILTSCYHRLCQTCITRQIEVCIQDERTYPPKCCGNKLQINELHLTDRNLHQRYELKVREYDTPAPSRVYCYRCSRFLSSSFATIASYSSDGDLERNTKLCSTCSSWTCINCKLADHPGKPCQETAEDRVFKLLTKQKGWQTCPICKAVVERNGGCNHMICRCTAQFCYHCATRWKQC</sequence>
<evidence type="ECO:0000256" key="7">
    <source>
        <dbReference type="ARBA" id="ARBA00022771"/>
    </source>
</evidence>
<organism evidence="11 12">
    <name type="scientific">Amanita muscaria (strain Koide BX008)</name>
    <dbReference type="NCBI Taxonomy" id="946122"/>
    <lineage>
        <taxon>Eukaryota</taxon>
        <taxon>Fungi</taxon>
        <taxon>Dikarya</taxon>
        <taxon>Basidiomycota</taxon>
        <taxon>Agaricomycotina</taxon>
        <taxon>Agaricomycetes</taxon>
        <taxon>Agaricomycetidae</taxon>
        <taxon>Agaricales</taxon>
        <taxon>Pluteineae</taxon>
        <taxon>Amanitaceae</taxon>
        <taxon>Amanita</taxon>
    </lineage>
</organism>
<dbReference type="InterPro" id="IPR031127">
    <property type="entry name" value="E3_UB_ligase_RBR"/>
</dbReference>
<dbReference type="GO" id="GO:0061630">
    <property type="term" value="F:ubiquitin protein ligase activity"/>
    <property type="evidence" value="ECO:0007669"/>
    <property type="project" value="UniProtKB-EC"/>
</dbReference>
<evidence type="ECO:0000256" key="5">
    <source>
        <dbReference type="ARBA" id="ARBA00022723"/>
    </source>
</evidence>
<evidence type="ECO:0000313" key="11">
    <source>
        <dbReference type="EMBL" id="KIL58433.1"/>
    </source>
</evidence>
<keyword evidence="5" id="KW-0479">Metal-binding</keyword>
<evidence type="ECO:0000256" key="3">
    <source>
        <dbReference type="ARBA" id="ARBA00012251"/>
    </source>
</evidence>
<proteinExistence type="predicted"/>
<dbReference type="EMBL" id="KN818338">
    <property type="protein sequence ID" value="KIL58433.1"/>
    <property type="molecule type" value="Genomic_DNA"/>
</dbReference>
<feature type="domain" description="RING-type" evidence="10">
    <location>
        <begin position="1"/>
        <end position="192"/>
    </location>
</feature>
<evidence type="ECO:0000259" key="10">
    <source>
        <dbReference type="PROSITE" id="PS51873"/>
    </source>
</evidence>
<dbReference type="STRING" id="946122.A0A0C2WQA9"/>
<dbReference type="InterPro" id="IPR054694">
    <property type="entry name" value="Parkin-like_IBR"/>
</dbReference>
<gene>
    <name evidence="11" type="ORF">M378DRAFT_29171</name>
</gene>
<dbReference type="SUPFAM" id="SSF57850">
    <property type="entry name" value="RING/U-box"/>
    <property type="match status" value="1"/>
</dbReference>
<dbReference type="GO" id="GO:0008270">
    <property type="term" value="F:zinc ion binding"/>
    <property type="evidence" value="ECO:0007669"/>
    <property type="project" value="UniProtKB-KW"/>
</dbReference>
<keyword evidence="7" id="KW-0863">Zinc-finger</keyword>
<evidence type="ECO:0000256" key="8">
    <source>
        <dbReference type="ARBA" id="ARBA00022786"/>
    </source>
</evidence>
<evidence type="ECO:0000256" key="6">
    <source>
        <dbReference type="ARBA" id="ARBA00022737"/>
    </source>
</evidence>
<keyword evidence="9" id="KW-0862">Zinc</keyword>
<accession>A0A0C2WQA9</accession>
<dbReference type="InParanoid" id="A0A0C2WQA9"/>
<evidence type="ECO:0000313" key="12">
    <source>
        <dbReference type="Proteomes" id="UP000054549"/>
    </source>
</evidence>
<dbReference type="InterPro" id="IPR017907">
    <property type="entry name" value="Znf_RING_CS"/>
</dbReference>
<comment type="catalytic activity">
    <reaction evidence="1">
        <text>[E2 ubiquitin-conjugating enzyme]-S-ubiquitinyl-L-cysteine + [acceptor protein]-L-lysine = [E2 ubiquitin-conjugating enzyme]-L-cysteine + [acceptor protein]-N(6)-ubiquitinyl-L-lysine.</text>
        <dbReference type="EC" id="2.3.2.31"/>
    </reaction>
</comment>
<dbReference type="AlphaFoldDB" id="A0A0C2WQA9"/>
<dbReference type="OrthoDB" id="9977870at2759"/>
<feature type="non-terminal residue" evidence="11">
    <location>
        <position position="1"/>
    </location>
</feature>
<dbReference type="CDD" id="cd22584">
    <property type="entry name" value="Rcat_RBR_unk"/>
    <property type="match status" value="1"/>
</dbReference>
<keyword evidence="8" id="KW-0833">Ubl conjugation pathway</keyword>
<name>A0A0C2WQA9_AMAMK</name>
<dbReference type="InterPro" id="IPR044066">
    <property type="entry name" value="TRIAD_supradom"/>
</dbReference>